<protein>
    <submittedName>
        <fullName evidence="2">Glycosyltransferase</fullName>
    </submittedName>
</protein>
<sequence length="375" mass="42920">MKLLFICSNNFQTLPGGGGSKCTNRNYLSFCDILGKDSVDVIQLATPLKKNLSSILSRFRNYSKGYNAGLSQKVIISILERSLKYNYIFIDSSYYGIICKCLKKNNYKGQIICFFHNVEHKMHLQQAKASPFNFWRNFIIYHNEKSAVKFSDQVIVLNERDLMDLDEIYKLPHISTHIIPISFKDSYHLEKINLQEQTIIPPVFLFVGSDWFANIHGITWFVEEILDHVDIKLQIAGGASNVLKKKFINSKIQFLGFVPDLASVIVNADFILAPLFKGGGMKVKICEALMYGKNIVGTKEAFMGYDLDLQQTGAECNNKSDFIRVLNECSSSKRQKFNIYNRNRFLESYSFTSTLEKFKRVLEKSDVPASKETPH</sequence>
<evidence type="ECO:0000313" key="3">
    <source>
        <dbReference type="Proteomes" id="UP001597438"/>
    </source>
</evidence>
<name>A0ABW5X6H8_9FLAO</name>
<dbReference type="Proteomes" id="UP001597438">
    <property type="component" value="Unassembled WGS sequence"/>
</dbReference>
<keyword evidence="3" id="KW-1185">Reference proteome</keyword>
<accession>A0ABW5X6H8</accession>
<evidence type="ECO:0000256" key="1">
    <source>
        <dbReference type="ARBA" id="ARBA00022679"/>
    </source>
</evidence>
<evidence type="ECO:0000313" key="2">
    <source>
        <dbReference type="EMBL" id="MFD2834034.1"/>
    </source>
</evidence>
<dbReference type="SUPFAM" id="SSF53756">
    <property type="entry name" value="UDP-Glycosyltransferase/glycogen phosphorylase"/>
    <property type="match status" value="1"/>
</dbReference>
<comment type="caution">
    <text evidence="2">The sequence shown here is derived from an EMBL/GenBank/DDBJ whole genome shotgun (WGS) entry which is preliminary data.</text>
</comment>
<dbReference type="PANTHER" id="PTHR46401">
    <property type="entry name" value="GLYCOSYLTRANSFERASE WBBK-RELATED"/>
    <property type="match status" value="1"/>
</dbReference>
<dbReference type="PANTHER" id="PTHR46401:SF2">
    <property type="entry name" value="GLYCOSYLTRANSFERASE WBBK-RELATED"/>
    <property type="match status" value="1"/>
</dbReference>
<dbReference type="Gene3D" id="3.40.50.2000">
    <property type="entry name" value="Glycogen Phosphorylase B"/>
    <property type="match status" value="2"/>
</dbReference>
<dbReference type="EMBL" id="JBHUOJ010000027">
    <property type="protein sequence ID" value="MFD2834034.1"/>
    <property type="molecule type" value="Genomic_DNA"/>
</dbReference>
<proteinExistence type="predicted"/>
<gene>
    <name evidence="2" type="ORF">ACFSYS_12120</name>
</gene>
<keyword evidence="1" id="KW-0808">Transferase</keyword>
<reference evidence="3" key="1">
    <citation type="journal article" date="2019" name="Int. J. Syst. Evol. Microbiol.">
        <title>The Global Catalogue of Microorganisms (GCM) 10K type strain sequencing project: providing services to taxonomists for standard genome sequencing and annotation.</title>
        <authorList>
            <consortium name="The Broad Institute Genomics Platform"/>
            <consortium name="The Broad Institute Genome Sequencing Center for Infectious Disease"/>
            <person name="Wu L."/>
            <person name="Ma J."/>
        </authorList>
    </citation>
    <scope>NUCLEOTIDE SEQUENCE [LARGE SCALE GENOMIC DNA]</scope>
    <source>
        <strain evidence="3">KCTC 52925</strain>
    </source>
</reference>
<dbReference type="RefSeq" id="WP_251740812.1">
    <property type="nucleotide sequence ID" value="NZ_JBHUOJ010000027.1"/>
</dbReference>
<dbReference type="Pfam" id="PF13692">
    <property type="entry name" value="Glyco_trans_1_4"/>
    <property type="match status" value="1"/>
</dbReference>
<organism evidence="2 3">
    <name type="scientific">Christiangramia antarctica</name>
    <dbReference type="NCBI Taxonomy" id="2058158"/>
    <lineage>
        <taxon>Bacteria</taxon>
        <taxon>Pseudomonadati</taxon>
        <taxon>Bacteroidota</taxon>
        <taxon>Flavobacteriia</taxon>
        <taxon>Flavobacteriales</taxon>
        <taxon>Flavobacteriaceae</taxon>
        <taxon>Christiangramia</taxon>
    </lineage>
</organism>